<protein>
    <submittedName>
        <fullName evidence="2">Uncharacterized protein</fullName>
    </submittedName>
</protein>
<feature type="region of interest" description="Disordered" evidence="1">
    <location>
        <begin position="49"/>
        <end position="84"/>
    </location>
</feature>
<evidence type="ECO:0000256" key="1">
    <source>
        <dbReference type="SAM" id="MobiDB-lite"/>
    </source>
</evidence>
<dbReference type="AlphaFoldDB" id="A0A3P7MQ64"/>
<evidence type="ECO:0000313" key="3">
    <source>
        <dbReference type="Proteomes" id="UP000271889"/>
    </source>
</evidence>
<reference evidence="2 3" key="1">
    <citation type="submission" date="2018-11" db="EMBL/GenBank/DDBJ databases">
        <authorList>
            <consortium name="Pathogen Informatics"/>
        </authorList>
    </citation>
    <scope>NUCLEOTIDE SEQUENCE [LARGE SCALE GENOMIC DNA]</scope>
</reference>
<proteinExistence type="predicted"/>
<organism evidence="2 3">
    <name type="scientific">Cylicostephanus goldi</name>
    <name type="common">Nematode worm</name>
    <dbReference type="NCBI Taxonomy" id="71465"/>
    <lineage>
        <taxon>Eukaryota</taxon>
        <taxon>Metazoa</taxon>
        <taxon>Ecdysozoa</taxon>
        <taxon>Nematoda</taxon>
        <taxon>Chromadorea</taxon>
        <taxon>Rhabditida</taxon>
        <taxon>Rhabditina</taxon>
        <taxon>Rhabditomorpha</taxon>
        <taxon>Strongyloidea</taxon>
        <taxon>Strongylidae</taxon>
        <taxon>Cylicostephanus</taxon>
    </lineage>
</organism>
<sequence length="84" mass="9661">MVTKGLRVARTVYADMEVAAHLHLNHSVSVPHEVDISAVLMAATARVRGSKSFQPVHLRSRASREREREEEEQEEQDREILKER</sequence>
<keyword evidence="3" id="KW-1185">Reference proteome</keyword>
<name>A0A3P7MQ64_CYLGO</name>
<gene>
    <name evidence="2" type="ORF">CGOC_LOCUS11946</name>
</gene>
<accession>A0A3P7MQ64</accession>
<dbReference type="Proteomes" id="UP000271889">
    <property type="component" value="Unassembled WGS sequence"/>
</dbReference>
<evidence type="ECO:0000313" key="2">
    <source>
        <dbReference type="EMBL" id="VDN31855.1"/>
    </source>
</evidence>
<feature type="compositionally biased region" description="Acidic residues" evidence="1">
    <location>
        <begin position="68"/>
        <end position="77"/>
    </location>
</feature>
<dbReference type="EMBL" id="UYRV01119696">
    <property type="protein sequence ID" value="VDN31855.1"/>
    <property type="molecule type" value="Genomic_DNA"/>
</dbReference>